<keyword evidence="2" id="KW-1185">Reference proteome</keyword>
<gene>
    <name evidence="1" type="ORF">SLS56_012211</name>
</gene>
<proteinExistence type="predicted"/>
<evidence type="ECO:0000313" key="1">
    <source>
        <dbReference type="EMBL" id="KAL1613958.1"/>
    </source>
</evidence>
<protein>
    <recommendedName>
        <fullName evidence="3">Gag-pol polyprotein</fullName>
    </recommendedName>
</protein>
<comment type="caution">
    <text evidence="1">The sequence shown here is derived from an EMBL/GenBank/DDBJ whole genome shotgun (WGS) entry which is preliminary data.</text>
</comment>
<dbReference type="Proteomes" id="UP001521116">
    <property type="component" value="Unassembled WGS sequence"/>
</dbReference>
<evidence type="ECO:0000313" key="2">
    <source>
        <dbReference type="Proteomes" id="UP001521116"/>
    </source>
</evidence>
<evidence type="ECO:0008006" key="3">
    <source>
        <dbReference type="Google" id="ProtNLM"/>
    </source>
</evidence>
<dbReference type="Gene3D" id="2.40.70.10">
    <property type="entry name" value="Acid Proteases"/>
    <property type="match status" value="1"/>
</dbReference>
<dbReference type="InterPro" id="IPR021109">
    <property type="entry name" value="Peptidase_aspartic_dom_sf"/>
</dbReference>
<accession>A0ABR3S9H5</accession>
<reference evidence="1 2" key="1">
    <citation type="submission" date="2024-02" db="EMBL/GenBank/DDBJ databases">
        <title>De novo assembly and annotation of 12 fungi associated with fruit tree decline syndrome in Ontario, Canada.</title>
        <authorList>
            <person name="Sulman M."/>
            <person name="Ellouze W."/>
            <person name="Ilyukhin E."/>
        </authorList>
    </citation>
    <scope>NUCLEOTIDE SEQUENCE [LARGE SCALE GENOMIC DNA]</scope>
    <source>
        <strain evidence="1 2">M1-105</strain>
    </source>
</reference>
<sequence length="172" mass="19410">MWIRIDNQDGEEYYCQAFLDTGSSCNMISARRVSELGLSYKETTKEEEEENAITDLDGTKSYPLGSLKIDYKGGHHGHSPQSAEASTFLVLDDVPCSILLGRDALNELHVFALDRLYFSKPPGNFPEERILKVPEDEKRRPGVYFAEGRKGPLRTSKTFFPGPPITVRPIKR</sequence>
<organism evidence="1 2">
    <name type="scientific">Neofusicoccum ribis</name>
    <dbReference type="NCBI Taxonomy" id="45134"/>
    <lineage>
        <taxon>Eukaryota</taxon>
        <taxon>Fungi</taxon>
        <taxon>Dikarya</taxon>
        <taxon>Ascomycota</taxon>
        <taxon>Pezizomycotina</taxon>
        <taxon>Dothideomycetes</taxon>
        <taxon>Dothideomycetes incertae sedis</taxon>
        <taxon>Botryosphaeriales</taxon>
        <taxon>Botryosphaeriaceae</taxon>
        <taxon>Neofusicoccum</taxon>
    </lineage>
</organism>
<dbReference type="EMBL" id="JAJVDC020000442">
    <property type="protein sequence ID" value="KAL1613958.1"/>
    <property type="molecule type" value="Genomic_DNA"/>
</dbReference>
<dbReference type="SUPFAM" id="SSF50630">
    <property type="entry name" value="Acid proteases"/>
    <property type="match status" value="1"/>
</dbReference>
<name>A0ABR3S9H5_9PEZI</name>